<accession>B7ANG2</accession>
<comment type="caution">
    <text evidence="1">The sequence shown here is derived from an EMBL/GenBank/DDBJ whole genome shotgun (WGS) entry which is preliminary data.</text>
</comment>
<reference evidence="1 2" key="2">
    <citation type="submission" date="2008-11" db="EMBL/GenBank/DDBJ databases">
        <authorList>
            <person name="Fulton L."/>
            <person name="Clifton S."/>
            <person name="Fulton B."/>
            <person name="Xu J."/>
            <person name="Minx P."/>
            <person name="Pepin K.H."/>
            <person name="Johnson M."/>
            <person name="Bhonagiri V."/>
            <person name="Nash W.E."/>
            <person name="Mardis E.R."/>
            <person name="Wilson R.K."/>
        </authorList>
    </citation>
    <scope>NUCLEOTIDE SEQUENCE [LARGE SCALE GENOMIC DNA]</scope>
    <source>
        <strain evidence="1 2">ATCC 43243</strain>
    </source>
</reference>
<gene>
    <name evidence="1" type="ORF">BACPEC_00216</name>
</gene>
<keyword evidence="2" id="KW-1185">Reference proteome</keyword>
<reference evidence="1 2" key="1">
    <citation type="submission" date="2008-11" db="EMBL/GenBank/DDBJ databases">
        <title>Draft genome sequence of Bacteroides pectinophilus (ATCC 43243).</title>
        <authorList>
            <person name="Sudarsanam P."/>
            <person name="Ley R."/>
            <person name="Guruge J."/>
            <person name="Turnbaugh P.J."/>
            <person name="Mahowald M."/>
            <person name="Liep D."/>
            <person name="Gordon J."/>
        </authorList>
    </citation>
    <scope>NUCLEOTIDE SEQUENCE [LARGE SCALE GENOMIC DNA]</scope>
    <source>
        <strain evidence="1 2">ATCC 43243</strain>
    </source>
</reference>
<sequence>MIFCGELILHQKGRRLLIFWAIFESCLWLHLRNDPVVDKTAETQETQETQESKNGLQKPQIMILYRYIHEEIHILKSICE</sequence>
<name>B7ANG2_9FIRM</name>
<protein>
    <submittedName>
        <fullName evidence="1">Uncharacterized protein</fullName>
    </submittedName>
</protein>
<dbReference type="EMBL" id="ABVQ01000032">
    <property type="protein sequence ID" value="EEC58697.1"/>
    <property type="molecule type" value="Genomic_DNA"/>
</dbReference>
<evidence type="ECO:0000313" key="1">
    <source>
        <dbReference type="EMBL" id="EEC58697.1"/>
    </source>
</evidence>
<proteinExistence type="predicted"/>
<organism evidence="1 2">
    <name type="scientific">[Bacteroides] pectinophilus ATCC 43243</name>
    <dbReference type="NCBI Taxonomy" id="483218"/>
    <lineage>
        <taxon>Bacteria</taxon>
        <taxon>Bacillati</taxon>
        <taxon>Bacillota</taxon>
        <taxon>Clostridia</taxon>
        <taxon>Eubacteriales</taxon>
    </lineage>
</organism>
<dbReference type="HOGENOM" id="CLU_2582430_0_0_9"/>
<dbReference type="STRING" id="483218.BACPEC_00216"/>
<evidence type="ECO:0000313" key="2">
    <source>
        <dbReference type="Proteomes" id="UP000003136"/>
    </source>
</evidence>
<dbReference type="AlphaFoldDB" id="B7ANG2"/>
<dbReference type="Proteomes" id="UP000003136">
    <property type="component" value="Unassembled WGS sequence"/>
</dbReference>